<dbReference type="KEGG" id="psd:DSC_07320"/>
<feature type="domain" description="Restriction endonuclease type IV Mrr" evidence="1">
    <location>
        <begin position="28"/>
        <end position="131"/>
    </location>
</feature>
<proteinExistence type="predicted"/>
<keyword evidence="3" id="KW-1185">Reference proteome</keyword>
<dbReference type="HOGENOM" id="CLU_1061159_0_0_6"/>
<dbReference type="STRING" id="1045855.DSC_07320"/>
<protein>
    <recommendedName>
        <fullName evidence="1">Restriction endonuclease type IV Mrr domain-containing protein</fullName>
    </recommendedName>
</protein>
<gene>
    <name evidence="2" type="ordered locus">DSC_07320</name>
</gene>
<dbReference type="Proteomes" id="UP000005870">
    <property type="component" value="Chromosome"/>
</dbReference>
<dbReference type="InterPro" id="IPR007560">
    <property type="entry name" value="Restrct_endonuc_IV_Mrr"/>
</dbReference>
<evidence type="ECO:0000313" key="3">
    <source>
        <dbReference type="Proteomes" id="UP000005870"/>
    </source>
</evidence>
<organism evidence="2 3">
    <name type="scientific">Pseudoxanthomonas spadix (strain BD-a59)</name>
    <dbReference type="NCBI Taxonomy" id="1045855"/>
    <lineage>
        <taxon>Bacteria</taxon>
        <taxon>Pseudomonadati</taxon>
        <taxon>Pseudomonadota</taxon>
        <taxon>Gammaproteobacteria</taxon>
        <taxon>Lysobacterales</taxon>
        <taxon>Lysobacteraceae</taxon>
        <taxon>Pseudoxanthomonas</taxon>
    </lineage>
</organism>
<evidence type="ECO:0000313" key="2">
    <source>
        <dbReference type="EMBL" id="AER56115.1"/>
    </source>
</evidence>
<reference evidence="2 3" key="1">
    <citation type="journal article" date="2012" name="J. Bacteriol.">
        <title>Complete Genome Sequence of the BTEX-Degrading Bacterium Pseudoxanthomonas spadix BD-a59.</title>
        <authorList>
            <person name="Lee S.H."/>
            <person name="Jin H.M."/>
            <person name="Lee H.J."/>
            <person name="Kim J.M."/>
            <person name="Jeon C.O."/>
        </authorList>
    </citation>
    <scope>NUCLEOTIDE SEQUENCE [LARGE SCALE GENOMIC DNA]</scope>
    <source>
        <strain evidence="2 3">BD-a59</strain>
    </source>
</reference>
<dbReference type="GO" id="GO:0004519">
    <property type="term" value="F:endonuclease activity"/>
    <property type="evidence" value="ECO:0007669"/>
    <property type="project" value="InterPro"/>
</dbReference>
<dbReference type="RefSeq" id="WP_014160291.1">
    <property type="nucleotide sequence ID" value="NC_016147.2"/>
</dbReference>
<dbReference type="GO" id="GO:0009307">
    <property type="term" value="P:DNA restriction-modification system"/>
    <property type="evidence" value="ECO:0007669"/>
    <property type="project" value="InterPro"/>
</dbReference>
<name>G7UT50_PSEUP</name>
<accession>G7UT50</accession>
<dbReference type="Pfam" id="PF04471">
    <property type="entry name" value="Mrr_cat"/>
    <property type="match status" value="1"/>
</dbReference>
<sequence>MQHFITLAGQRAADGLAVSSSSVGATRLAQVYREQGFRVEQLAPAADAADEAPDAALVLHRGGDSVLVHAYCRAQAPLASQAVGHLAQALFDAGADSAVLVGRSGFSVGARRAAARLGRIALLDGAALQAMTGGSEADAWDLLATPDALPGTLPRDAGRPGWPMRLAIGMGGLAMAATMAFASVPALRGELLQLLFKPSVSAVVAPPSQADEPWLAPSQSRSGELALKAAAADAAPRTQQAVHETTGELPANFNQALAAPRL</sequence>
<dbReference type="AlphaFoldDB" id="G7UT50"/>
<dbReference type="OrthoDB" id="10008914at2"/>
<dbReference type="EMBL" id="CP003093">
    <property type="protein sequence ID" value="AER56115.1"/>
    <property type="molecule type" value="Genomic_DNA"/>
</dbReference>
<evidence type="ECO:0000259" key="1">
    <source>
        <dbReference type="Pfam" id="PF04471"/>
    </source>
</evidence>
<dbReference type="GO" id="GO:0003677">
    <property type="term" value="F:DNA binding"/>
    <property type="evidence" value="ECO:0007669"/>
    <property type="project" value="InterPro"/>
</dbReference>